<feature type="signal peptide" evidence="2">
    <location>
        <begin position="1"/>
        <end position="28"/>
    </location>
</feature>
<gene>
    <name evidence="3" type="ORF">ACFQMJ_14505</name>
</gene>
<keyword evidence="4" id="KW-1185">Reference proteome</keyword>
<sequence>MKSLKKISGAALVLVFVFLAACSSSNNSGTSSDGGVPPAGGSGTTPDGGKISIVFMSRNSGDDPMAKIYEKQIEEFMQQNPSIQVQNDSIYDEAAYNNKLKVAISTGETPSIFYYPAIAGLSEWAKNGVIMDLTEILDADPEWTKGFIDGPLEAYRLDKYGVPGIYALNNEMNVDGVFYNKKLFEQAGIANPPETMDEFYEAIGKLKAAGITPIGVGGKATWVMGHIFNNVLFKRIGLDGVMDLGTHEKKWTDPDVIEALQIVKDLKEKGAFADGFEGMDYNTQFTQFINGQTAMISHSSPFISDLYASDSPVKEDISFFPFPYFTDKPEFKDTRVVYTSSLMLSGTMSDAEKEASVKFLKYITRPEAIQERMNILRIAPSKDVTPAADAPQIFKDMIAYTSTIQKSGGEYFEYDTTPSLVDVSRNKILDMMLALSAEDIAKGIQQEIDKYDASAE</sequence>
<feature type="region of interest" description="Disordered" evidence="1">
    <location>
        <begin position="26"/>
        <end position="48"/>
    </location>
</feature>
<dbReference type="Gene3D" id="3.40.190.10">
    <property type="entry name" value="Periplasmic binding protein-like II"/>
    <property type="match status" value="2"/>
</dbReference>
<feature type="chain" id="PRO_5047304643" evidence="2">
    <location>
        <begin position="29"/>
        <end position="456"/>
    </location>
</feature>
<dbReference type="Proteomes" id="UP001596378">
    <property type="component" value="Unassembled WGS sequence"/>
</dbReference>
<accession>A0ABW2F9Q0</accession>
<comment type="caution">
    <text evidence="3">The sequence shown here is derived from an EMBL/GenBank/DDBJ whole genome shotgun (WGS) entry which is preliminary data.</text>
</comment>
<protein>
    <submittedName>
        <fullName evidence="3">ABC transporter substrate-binding protein</fullName>
    </submittedName>
</protein>
<evidence type="ECO:0000256" key="1">
    <source>
        <dbReference type="SAM" id="MobiDB-lite"/>
    </source>
</evidence>
<dbReference type="RefSeq" id="WP_378049153.1">
    <property type="nucleotide sequence ID" value="NZ_JBHMDN010000020.1"/>
</dbReference>
<dbReference type="PANTHER" id="PTHR43649">
    <property type="entry name" value="ARABINOSE-BINDING PROTEIN-RELATED"/>
    <property type="match status" value="1"/>
</dbReference>
<proteinExistence type="predicted"/>
<feature type="compositionally biased region" description="Low complexity" evidence="1">
    <location>
        <begin position="26"/>
        <end position="35"/>
    </location>
</feature>
<reference evidence="4" key="1">
    <citation type="journal article" date="2019" name="Int. J. Syst. Evol. Microbiol.">
        <title>The Global Catalogue of Microorganisms (GCM) 10K type strain sequencing project: providing services to taxonomists for standard genome sequencing and annotation.</title>
        <authorList>
            <consortium name="The Broad Institute Genomics Platform"/>
            <consortium name="The Broad Institute Genome Sequencing Center for Infectious Disease"/>
            <person name="Wu L."/>
            <person name="Ma J."/>
        </authorList>
    </citation>
    <scope>NUCLEOTIDE SEQUENCE [LARGE SCALE GENOMIC DNA]</scope>
    <source>
        <strain evidence="4">KCTC 12907</strain>
    </source>
</reference>
<dbReference type="PROSITE" id="PS51257">
    <property type="entry name" value="PROKAR_LIPOPROTEIN"/>
    <property type="match status" value="1"/>
</dbReference>
<evidence type="ECO:0000313" key="3">
    <source>
        <dbReference type="EMBL" id="MFC7149733.1"/>
    </source>
</evidence>
<dbReference type="InterPro" id="IPR050490">
    <property type="entry name" value="Bact_solute-bd_prot1"/>
</dbReference>
<organism evidence="3 4">
    <name type="scientific">Cohnella cellulosilytica</name>
    <dbReference type="NCBI Taxonomy" id="986710"/>
    <lineage>
        <taxon>Bacteria</taxon>
        <taxon>Bacillati</taxon>
        <taxon>Bacillota</taxon>
        <taxon>Bacilli</taxon>
        <taxon>Bacillales</taxon>
        <taxon>Paenibacillaceae</taxon>
        <taxon>Cohnella</taxon>
    </lineage>
</organism>
<name>A0ABW2F9Q0_9BACL</name>
<dbReference type="Pfam" id="PF01547">
    <property type="entry name" value="SBP_bac_1"/>
    <property type="match status" value="1"/>
</dbReference>
<evidence type="ECO:0000256" key="2">
    <source>
        <dbReference type="SAM" id="SignalP"/>
    </source>
</evidence>
<evidence type="ECO:0000313" key="4">
    <source>
        <dbReference type="Proteomes" id="UP001596378"/>
    </source>
</evidence>
<dbReference type="InterPro" id="IPR006059">
    <property type="entry name" value="SBP"/>
</dbReference>
<keyword evidence="2" id="KW-0732">Signal</keyword>
<dbReference type="SUPFAM" id="SSF53850">
    <property type="entry name" value="Periplasmic binding protein-like II"/>
    <property type="match status" value="1"/>
</dbReference>
<dbReference type="EMBL" id="JBHTAI010000008">
    <property type="protein sequence ID" value="MFC7149733.1"/>
    <property type="molecule type" value="Genomic_DNA"/>
</dbReference>